<proteinExistence type="predicted"/>
<organism evidence="1 2">
    <name type="scientific">Caerostris extrusa</name>
    <name type="common">Bark spider</name>
    <name type="synonym">Caerostris bankana</name>
    <dbReference type="NCBI Taxonomy" id="172846"/>
    <lineage>
        <taxon>Eukaryota</taxon>
        <taxon>Metazoa</taxon>
        <taxon>Ecdysozoa</taxon>
        <taxon>Arthropoda</taxon>
        <taxon>Chelicerata</taxon>
        <taxon>Arachnida</taxon>
        <taxon>Araneae</taxon>
        <taxon>Araneomorphae</taxon>
        <taxon>Entelegynae</taxon>
        <taxon>Araneoidea</taxon>
        <taxon>Araneidae</taxon>
        <taxon>Caerostris</taxon>
    </lineage>
</organism>
<sequence>MIGQCDVQRPFQASDFYYINNNQMIGQCDVQNHSRPFKAPIPRFLLYHNNQMIVQCEKPFSDFIQMIVQCDVQRPFKRRISAASQKIRRIIRYEFQWSFIT</sequence>
<keyword evidence="2" id="KW-1185">Reference proteome</keyword>
<comment type="caution">
    <text evidence="1">The sequence shown here is derived from an EMBL/GenBank/DDBJ whole genome shotgun (WGS) entry which is preliminary data.</text>
</comment>
<protein>
    <submittedName>
        <fullName evidence="1">Uncharacterized protein</fullName>
    </submittedName>
</protein>
<accession>A0AAV4NWL5</accession>
<evidence type="ECO:0000313" key="1">
    <source>
        <dbReference type="EMBL" id="GIX88158.1"/>
    </source>
</evidence>
<dbReference type="AlphaFoldDB" id="A0AAV4NWL5"/>
<dbReference type="EMBL" id="BPLR01021301">
    <property type="protein sequence ID" value="GIX88158.1"/>
    <property type="molecule type" value="Genomic_DNA"/>
</dbReference>
<gene>
    <name evidence="1" type="ORF">CEXT_418271</name>
</gene>
<dbReference type="Proteomes" id="UP001054945">
    <property type="component" value="Unassembled WGS sequence"/>
</dbReference>
<evidence type="ECO:0000313" key="2">
    <source>
        <dbReference type="Proteomes" id="UP001054945"/>
    </source>
</evidence>
<reference evidence="1 2" key="1">
    <citation type="submission" date="2021-06" db="EMBL/GenBank/DDBJ databases">
        <title>Caerostris extrusa draft genome.</title>
        <authorList>
            <person name="Kono N."/>
            <person name="Arakawa K."/>
        </authorList>
    </citation>
    <scope>NUCLEOTIDE SEQUENCE [LARGE SCALE GENOMIC DNA]</scope>
</reference>
<name>A0AAV4NWL5_CAEEX</name>